<dbReference type="SMART" id="SM00494">
    <property type="entry name" value="ChtBD2"/>
    <property type="match status" value="10"/>
</dbReference>
<dbReference type="Proteomes" id="UP000035682">
    <property type="component" value="Unplaced"/>
</dbReference>
<evidence type="ECO:0000259" key="2">
    <source>
        <dbReference type="PROSITE" id="PS50940"/>
    </source>
</evidence>
<dbReference type="OMA" id="NTSEDCQ"/>
<evidence type="ECO:0000313" key="5">
    <source>
        <dbReference type="WBParaSite" id="SRAE_1000005000.1"/>
    </source>
</evidence>
<feature type="chain" id="PRO_5015031305" evidence="1">
    <location>
        <begin position="19"/>
        <end position="874"/>
    </location>
</feature>
<reference evidence="3 4" key="1">
    <citation type="submission" date="2014-09" db="EMBL/GenBank/DDBJ databases">
        <authorList>
            <person name="Martin A.A."/>
        </authorList>
    </citation>
    <scope>NUCLEOTIDE SEQUENCE</scope>
    <source>
        <strain evidence="4">ED321</strain>
        <strain evidence="3">ED321 Heterogonic</strain>
    </source>
</reference>
<dbReference type="InterPro" id="IPR036508">
    <property type="entry name" value="Chitin-bd_dom_sf"/>
</dbReference>
<dbReference type="Pfam" id="PF01607">
    <property type="entry name" value="CBM_14"/>
    <property type="match status" value="1"/>
</dbReference>
<organism evidence="3">
    <name type="scientific">Strongyloides ratti</name>
    <name type="common">Parasitic roundworm</name>
    <dbReference type="NCBI Taxonomy" id="34506"/>
    <lineage>
        <taxon>Eukaryota</taxon>
        <taxon>Metazoa</taxon>
        <taxon>Ecdysozoa</taxon>
        <taxon>Nematoda</taxon>
        <taxon>Chromadorea</taxon>
        <taxon>Rhabditida</taxon>
        <taxon>Tylenchina</taxon>
        <taxon>Panagrolaimomorpha</taxon>
        <taxon>Strongyloidoidea</taxon>
        <taxon>Strongyloididae</taxon>
        <taxon>Strongyloides</taxon>
    </lineage>
</organism>
<keyword evidence="1" id="KW-0732">Signal</keyword>
<dbReference type="SUPFAM" id="SSF57625">
    <property type="entry name" value="Invertebrate chitin-binding proteins"/>
    <property type="match status" value="6"/>
</dbReference>
<proteinExistence type="predicted"/>
<accession>A0A090MTU7</accession>
<dbReference type="WBParaSite" id="SRAE_1000005000.1">
    <property type="protein sequence ID" value="SRAE_1000005000.1"/>
    <property type="gene ID" value="WBGene00256643"/>
</dbReference>
<keyword evidence="4" id="KW-1185">Reference proteome</keyword>
<evidence type="ECO:0000313" key="4">
    <source>
        <dbReference type="Proteomes" id="UP000035682"/>
    </source>
</evidence>
<evidence type="ECO:0000313" key="6">
    <source>
        <dbReference type="WormBase" id="SRAE_1000005000"/>
    </source>
</evidence>
<dbReference type="WormBase" id="SRAE_1000005000">
    <property type="protein sequence ID" value="SRP05070"/>
    <property type="gene ID" value="WBGene00256643"/>
</dbReference>
<evidence type="ECO:0000313" key="3">
    <source>
        <dbReference type="EMBL" id="CEF61773.1"/>
    </source>
</evidence>
<protein>
    <submittedName>
        <fullName evidence="3 5">Chitin binding domain-containing protein</fullName>
    </submittedName>
</protein>
<feature type="domain" description="Chitin-binding type-2" evidence="2">
    <location>
        <begin position="545"/>
        <end position="604"/>
    </location>
</feature>
<name>A0A090MTU7_STRRB</name>
<reference evidence="5" key="2">
    <citation type="submission" date="2020-12" db="UniProtKB">
        <authorList>
            <consortium name="WormBaseParasite"/>
        </authorList>
    </citation>
    <scope>IDENTIFICATION</scope>
</reference>
<dbReference type="AlphaFoldDB" id="A0A090MTU7"/>
<feature type="domain" description="Chitin-binding type-2" evidence="2">
    <location>
        <begin position="809"/>
        <end position="868"/>
    </location>
</feature>
<dbReference type="STRING" id="34506.A0A090MTU7"/>
<dbReference type="CTD" id="36374138"/>
<dbReference type="GO" id="GO:0008061">
    <property type="term" value="F:chitin binding"/>
    <property type="evidence" value="ECO:0007669"/>
    <property type="project" value="InterPro"/>
</dbReference>
<feature type="domain" description="Chitin-binding type-2" evidence="2">
    <location>
        <begin position="291"/>
        <end position="349"/>
    </location>
</feature>
<gene>
    <name evidence="3 5 6" type="ORF">SRAE_1000005000</name>
</gene>
<feature type="domain" description="Chitin-binding type-2" evidence="2">
    <location>
        <begin position="225"/>
        <end position="290"/>
    </location>
</feature>
<feature type="domain" description="Chitin-binding type-2" evidence="2">
    <location>
        <begin position="608"/>
        <end position="657"/>
    </location>
</feature>
<dbReference type="InterPro" id="IPR002557">
    <property type="entry name" value="Chitin-bd_dom"/>
</dbReference>
<sequence length="874" mass="103441">MFWNVLIYFILIIYNCFCYYNNHETVSERYNYDEYLNQYRDKNFNDNYQNHYKPKDYENFKAVPLNYLCSGYSYERFGKISLGKCNQHYMVCNFVYNSGIIESCEEGYIFDRYKGCIQASSSKHCINTNKDDRDLAIIQLAKDVKFCNQGAGIYRGHTGNNICSKEILICTEQRKPILISCRPGFILSFNPLSNNLGKKIECIKKVDCQFEVTHKVTPVTMEMMVRYCQMKDNKNEYNYFKLKDEKICKNWYVSCGIDTIRELVFCPQNQIFDERIGFCRNKEYDDQCIEKKLCTKQNMWKLLPLGYCKEEYIYCHGEIPYTKRCNYHYIFDPYNMKCVPRKNVEICNKNDGKNPLIPSLTQENCKKNENIKLSCSELLKCKNGVYKKYVCPHLTRYDEKYDNCIIDKNCKKYTHINTCIEGELFTDNNCKLIFICKNGNFIEKKCISKLLNPIEYGECDKCYRDQHYNKNNNHIHNKYYHGMERESCNDYDTIPSPNKNEYYFCYDGSWYLKKCKEKKKYDHQYKMCRYNDDISNEYNYENPQIYKCIDHISPLIPDYNDCTSFSMCIKGKYRTIKCPIGSIFNPKGSIKNKNFCLSSITCPPPLYNRKCNNGEMLITKNCNKYYECYHNKWSERYCKDGRYFNGQTCSKNIICPNKDNLYPLPLPTPGYPDYTIPGKPNYPNNYCYEGSIREHEKYCNRIYKCINGKEVIKKCKGESVYSWVHKQCIFDTTYCGNKEICKNGERSNTKKTLDRINDPLFNKYSVTNFIKCYNNKWHQKRCKTGFVFDVIKLECYIKHIFPNLPENNNDNCIESGGEAGYKPHKFDCTKFYQCAHGKWIEKNCGPGTAWNQKITTCDHIGKVSSCKNNNINSY</sequence>
<dbReference type="RefSeq" id="XP_024500975.1">
    <property type="nucleotide sequence ID" value="XM_024646837.1"/>
</dbReference>
<dbReference type="OrthoDB" id="5846329at2759"/>
<feature type="signal peptide" evidence="1">
    <location>
        <begin position="1"/>
        <end position="18"/>
    </location>
</feature>
<evidence type="ECO:0000256" key="1">
    <source>
        <dbReference type="SAM" id="SignalP"/>
    </source>
</evidence>
<dbReference type="Gene3D" id="2.170.140.10">
    <property type="entry name" value="Chitin binding domain"/>
    <property type="match status" value="1"/>
</dbReference>
<dbReference type="GeneID" id="36374138"/>
<feature type="domain" description="Chitin-binding type-2" evidence="2">
    <location>
        <begin position="684"/>
        <end position="737"/>
    </location>
</feature>
<dbReference type="GO" id="GO:0005576">
    <property type="term" value="C:extracellular region"/>
    <property type="evidence" value="ECO:0007669"/>
    <property type="project" value="InterPro"/>
</dbReference>
<feature type="domain" description="Chitin-binding type-2" evidence="2">
    <location>
        <begin position="66"/>
        <end position="127"/>
    </location>
</feature>
<dbReference type="EMBL" id="LN609528">
    <property type="protein sequence ID" value="CEF61773.1"/>
    <property type="molecule type" value="Genomic_DNA"/>
</dbReference>
<dbReference type="PROSITE" id="PS50940">
    <property type="entry name" value="CHIT_BIND_II"/>
    <property type="match status" value="7"/>
</dbReference>